<evidence type="ECO:0000256" key="3">
    <source>
        <dbReference type="ARBA" id="ARBA00004962"/>
    </source>
</evidence>
<dbReference type="AlphaFoldDB" id="Q7XZ86"/>
<evidence type="ECO:0000256" key="11">
    <source>
        <dbReference type="ARBA" id="ARBA00072087"/>
    </source>
</evidence>
<feature type="non-terminal residue" evidence="16">
    <location>
        <position position="1"/>
    </location>
</feature>
<feature type="domain" description="Tryptophan synthase beta chain-like PALP" evidence="15">
    <location>
        <begin position="17"/>
        <end position="184"/>
    </location>
</feature>
<evidence type="ECO:0000256" key="4">
    <source>
        <dbReference type="ARBA" id="ARBA00022605"/>
    </source>
</evidence>
<sequence length="187" mass="20054">ARGRKVISDNVYGSMFDAIGNTPLIRLARASRETGCEVYGKAEFMNPGGSIKARAALYLIKDAEDRGLLTPGKPGIVVESSGGNTGISLAEIATARGYKSICVIPDDQSKDKKDMLRQAGATLVEVPRVPYTNPNNYIRLGRRIAANLGAVYSNQFDNTANRQAHVVSPAPEIWAQTGGKMDGFPAR</sequence>
<dbReference type="PROSITE" id="PS00165">
    <property type="entry name" value="DEHYDRATASE_SER_THR"/>
    <property type="match status" value="1"/>
</dbReference>
<evidence type="ECO:0000256" key="9">
    <source>
        <dbReference type="ARBA" id="ARBA00050981"/>
    </source>
</evidence>
<dbReference type="CDD" id="cd01561">
    <property type="entry name" value="CBS_like"/>
    <property type="match status" value="1"/>
</dbReference>
<evidence type="ECO:0000256" key="14">
    <source>
        <dbReference type="ARBA" id="ARBA00081847"/>
    </source>
</evidence>
<accession>Q7XZ86</accession>
<evidence type="ECO:0000256" key="5">
    <source>
        <dbReference type="ARBA" id="ARBA00022679"/>
    </source>
</evidence>
<dbReference type="PANTHER" id="PTHR10314">
    <property type="entry name" value="CYSTATHIONINE BETA-SYNTHASE"/>
    <property type="match status" value="1"/>
</dbReference>
<dbReference type="InterPro" id="IPR000634">
    <property type="entry name" value="Ser/Thr_deHydtase_PyrdxlP-BS"/>
</dbReference>
<dbReference type="GO" id="GO:0016740">
    <property type="term" value="F:transferase activity"/>
    <property type="evidence" value="ECO:0007669"/>
    <property type="project" value="UniProtKB-KW"/>
</dbReference>
<evidence type="ECO:0000256" key="13">
    <source>
        <dbReference type="ARBA" id="ARBA00079147"/>
    </source>
</evidence>
<keyword evidence="16" id="KW-0456">Lyase</keyword>
<protein>
    <recommendedName>
        <fullName evidence="11">Cysteine synthase 1</fullName>
    </recommendedName>
    <alternativeName>
        <fullName evidence="12">O-acetylserine (thiol)-lyase 1</fullName>
    </alternativeName>
    <alternativeName>
        <fullName evidence="13">O-acetylserine sulfhydrylase 1</fullName>
    </alternativeName>
    <alternativeName>
        <fullName evidence="14">O-succinylserine sulfhydrylase</fullName>
    </alternativeName>
</protein>
<comment type="pathway">
    <text evidence="3">Amino-acid biosynthesis; L-cysteine biosynthesis; L-cysteine from L-serine: step 2/2.</text>
</comment>
<name>Q7XZ86_GRIJA</name>
<evidence type="ECO:0000259" key="15">
    <source>
        <dbReference type="Pfam" id="PF00291"/>
    </source>
</evidence>
<evidence type="ECO:0000313" key="16">
    <source>
        <dbReference type="EMBL" id="AAM93938.1"/>
    </source>
</evidence>
<dbReference type="SUPFAM" id="SSF53686">
    <property type="entry name" value="Tryptophan synthase beta subunit-like PLP-dependent enzymes"/>
    <property type="match status" value="1"/>
</dbReference>
<proteinExistence type="evidence at transcript level"/>
<keyword evidence="6" id="KW-0663">Pyridoxal phosphate</keyword>
<dbReference type="FunFam" id="3.40.50.1100:FF:000011">
    <property type="entry name" value="Cysteine synthase (o-acetylserine)"/>
    <property type="match status" value="1"/>
</dbReference>
<comment type="catalytic activity">
    <reaction evidence="9">
        <text>O-succinyl-L-serine + hydrogen sulfide = L-cysteine + succinate</text>
        <dbReference type="Rhea" id="RHEA:53816"/>
        <dbReference type="ChEBI" id="CHEBI:29919"/>
        <dbReference type="ChEBI" id="CHEBI:30031"/>
        <dbReference type="ChEBI" id="CHEBI:35235"/>
        <dbReference type="ChEBI" id="CHEBI:136856"/>
    </reaction>
</comment>
<evidence type="ECO:0000256" key="10">
    <source>
        <dbReference type="ARBA" id="ARBA00058228"/>
    </source>
</evidence>
<evidence type="ECO:0000256" key="1">
    <source>
        <dbReference type="ARBA" id="ARBA00001933"/>
    </source>
</evidence>
<evidence type="ECO:0000256" key="8">
    <source>
        <dbReference type="ARBA" id="ARBA00023128"/>
    </source>
</evidence>
<dbReference type="GO" id="GO:0016829">
    <property type="term" value="F:lyase activity"/>
    <property type="evidence" value="ECO:0007669"/>
    <property type="project" value="UniProtKB-KW"/>
</dbReference>
<dbReference type="InterPro" id="IPR001926">
    <property type="entry name" value="TrpB-like_PALP"/>
</dbReference>
<dbReference type="Gene3D" id="3.40.50.1100">
    <property type="match status" value="2"/>
</dbReference>
<evidence type="ECO:0000256" key="7">
    <source>
        <dbReference type="ARBA" id="ARBA00022946"/>
    </source>
</evidence>
<organism evidence="16">
    <name type="scientific">Griffithsia japonica</name>
    <name type="common">Red alga</name>
    <dbReference type="NCBI Taxonomy" id="83288"/>
    <lineage>
        <taxon>Eukaryota</taxon>
        <taxon>Rhodophyta</taxon>
        <taxon>Florideophyceae</taxon>
        <taxon>Rhodymeniophycidae</taxon>
        <taxon>Ceramiales</taxon>
        <taxon>Ceramiaceae</taxon>
        <taxon>Griffithsia</taxon>
    </lineage>
</organism>
<comment type="function">
    <text evidence="10">Catalyzes the conversion of O-succinyl-L-serine into cysteine, the last step in the cysteine biosynthesis pathway. Can also use O-acetyl-L-serine.</text>
</comment>
<evidence type="ECO:0000256" key="12">
    <source>
        <dbReference type="ARBA" id="ARBA00078262"/>
    </source>
</evidence>
<dbReference type="EMBL" id="AY123066">
    <property type="protein sequence ID" value="AAM93938.1"/>
    <property type="molecule type" value="mRNA"/>
</dbReference>
<keyword evidence="5" id="KW-0808">Transferase</keyword>
<dbReference type="InterPro" id="IPR001216">
    <property type="entry name" value="P-phosphate_BS"/>
</dbReference>
<evidence type="ECO:0000256" key="2">
    <source>
        <dbReference type="ARBA" id="ARBA00004173"/>
    </source>
</evidence>
<dbReference type="Pfam" id="PF00291">
    <property type="entry name" value="PALP"/>
    <property type="match status" value="1"/>
</dbReference>
<keyword evidence="4" id="KW-0028">Amino-acid biosynthesis</keyword>
<keyword evidence="8" id="KW-0496">Mitochondrion</keyword>
<dbReference type="GO" id="GO:0030170">
    <property type="term" value="F:pyridoxal phosphate binding"/>
    <property type="evidence" value="ECO:0007669"/>
    <property type="project" value="InterPro"/>
</dbReference>
<keyword evidence="7" id="KW-0809">Transit peptide</keyword>
<comment type="subcellular location">
    <subcellularLocation>
        <location evidence="2">Mitochondrion</location>
    </subcellularLocation>
</comment>
<comment type="cofactor">
    <cofactor evidence="1">
        <name>pyridoxal 5'-phosphate</name>
        <dbReference type="ChEBI" id="CHEBI:597326"/>
    </cofactor>
</comment>
<dbReference type="PROSITE" id="PS00901">
    <property type="entry name" value="CYS_SYNTHASE"/>
    <property type="match status" value="1"/>
</dbReference>
<dbReference type="GO" id="GO:0006535">
    <property type="term" value="P:cysteine biosynthetic process from serine"/>
    <property type="evidence" value="ECO:0007669"/>
    <property type="project" value="InterPro"/>
</dbReference>
<dbReference type="InterPro" id="IPR050214">
    <property type="entry name" value="Cys_Synth/Cystath_Beta-Synth"/>
</dbReference>
<dbReference type="InterPro" id="IPR036052">
    <property type="entry name" value="TrpB-like_PALP_sf"/>
</dbReference>
<feature type="non-terminal residue" evidence="16">
    <location>
        <position position="187"/>
    </location>
</feature>
<reference evidence="16" key="1">
    <citation type="submission" date="2002-06" db="EMBL/GenBank/DDBJ databases">
        <authorList>
            <person name="Liu C.L."/>
            <person name="Lee Y.K."/>
            <person name="Lee H.K."/>
        </authorList>
    </citation>
    <scope>NUCLEOTIDE SEQUENCE</scope>
</reference>
<evidence type="ECO:0000256" key="6">
    <source>
        <dbReference type="ARBA" id="ARBA00022898"/>
    </source>
</evidence>
<dbReference type="GO" id="GO:0005739">
    <property type="term" value="C:mitochondrion"/>
    <property type="evidence" value="ECO:0007669"/>
    <property type="project" value="UniProtKB-SubCell"/>
</dbReference>